<dbReference type="PANTHER" id="PTHR35525:SF3">
    <property type="entry name" value="BLL6575 PROTEIN"/>
    <property type="match status" value="1"/>
</dbReference>
<proteinExistence type="predicted"/>
<feature type="domain" description="Zinc finger CGNR" evidence="1">
    <location>
        <begin position="146"/>
        <end position="189"/>
    </location>
</feature>
<dbReference type="EMBL" id="CP011058">
    <property type="protein sequence ID" value="AJY74810.1"/>
    <property type="molecule type" value="Genomic_DNA"/>
</dbReference>
<organism evidence="2 3">
    <name type="scientific">Paenibacillus beijingensis</name>
    <dbReference type="NCBI Taxonomy" id="1126833"/>
    <lineage>
        <taxon>Bacteria</taxon>
        <taxon>Bacillati</taxon>
        <taxon>Bacillota</taxon>
        <taxon>Bacilli</taxon>
        <taxon>Bacillales</taxon>
        <taxon>Paenibacillaceae</taxon>
        <taxon>Paenibacillus</taxon>
    </lineage>
</organism>
<name>A0A0D5NI72_9BACL</name>
<dbReference type="InterPro" id="IPR021005">
    <property type="entry name" value="Znf_CGNR"/>
</dbReference>
<reference evidence="3" key="2">
    <citation type="submission" date="2015-03" db="EMBL/GenBank/DDBJ databases">
        <title>Genome sequence of Paenibacillus beijingensis strain DSM 24997T.</title>
        <authorList>
            <person name="Kwak Y."/>
            <person name="Shin J.-H."/>
        </authorList>
    </citation>
    <scope>NUCLEOTIDE SEQUENCE [LARGE SCALE GENOMIC DNA]</scope>
    <source>
        <strain evidence="3">DSM 24997</strain>
    </source>
</reference>
<sequence length="193" mass="21880">MDSSHFLLGGSPWLNLVNTRHMHNKRIRDVLAEPAAAQQWLNANQLYMAPGASAESEPLRKMIAELIPLRELCQEIVSDLQMRGKLSEDVLASLEKRTESLSIRAALLQTGEKISLTYAGNTDVDHVQYLIIRSIADTLEGYAPQRIRKCEHDECILHFVDTSKSGKRRWCSMEMCGNRHKAAEFYAKKKAKN</sequence>
<dbReference type="STRING" id="1126833.VN24_09685"/>
<dbReference type="Proteomes" id="UP000032633">
    <property type="component" value="Chromosome"/>
</dbReference>
<dbReference type="PATRIC" id="fig|1126833.4.peg.2138"/>
<evidence type="ECO:0000259" key="1">
    <source>
        <dbReference type="Pfam" id="PF11706"/>
    </source>
</evidence>
<accession>A0A0D5NI72</accession>
<dbReference type="InterPro" id="IPR023286">
    <property type="entry name" value="ABATE_dom_sf"/>
</dbReference>
<dbReference type="PANTHER" id="PTHR35525">
    <property type="entry name" value="BLL6575 PROTEIN"/>
    <property type="match status" value="1"/>
</dbReference>
<dbReference type="InterPro" id="IPR010852">
    <property type="entry name" value="ABATE"/>
</dbReference>
<dbReference type="AlphaFoldDB" id="A0A0D5NI72"/>
<dbReference type="KEGG" id="pbj:VN24_09685"/>
<dbReference type="RefSeq" id="WP_045670243.1">
    <property type="nucleotide sequence ID" value="NZ_CP011058.1"/>
</dbReference>
<gene>
    <name evidence="2" type="ORF">VN24_09685</name>
</gene>
<evidence type="ECO:0000313" key="3">
    <source>
        <dbReference type="Proteomes" id="UP000032633"/>
    </source>
</evidence>
<dbReference type="SUPFAM" id="SSF160904">
    <property type="entry name" value="Jann2411-like"/>
    <property type="match status" value="1"/>
</dbReference>
<dbReference type="HOGENOM" id="CLU_087298_3_0_9"/>
<protein>
    <recommendedName>
        <fullName evidence="1">Zinc finger CGNR domain-containing protein</fullName>
    </recommendedName>
</protein>
<dbReference type="Pfam" id="PF07336">
    <property type="entry name" value="ABATE"/>
    <property type="match status" value="1"/>
</dbReference>
<dbReference type="Pfam" id="PF11706">
    <property type="entry name" value="zf-CGNR"/>
    <property type="match status" value="1"/>
</dbReference>
<keyword evidence="3" id="KW-1185">Reference proteome</keyword>
<evidence type="ECO:0000313" key="2">
    <source>
        <dbReference type="EMBL" id="AJY74810.1"/>
    </source>
</evidence>
<dbReference type="OrthoDB" id="123307at2"/>
<dbReference type="Gene3D" id="1.10.3300.10">
    <property type="entry name" value="Jann2411-like domain"/>
    <property type="match status" value="1"/>
</dbReference>
<reference evidence="2 3" key="1">
    <citation type="journal article" date="2015" name="J. Biotechnol.">
        <title>Complete genome sequence of Paenibacillus beijingensis 7188(T) (=DSM 24997(T)), a novel rhizobacterium from jujube garden soil.</title>
        <authorList>
            <person name="Kwak Y."/>
            <person name="Shin J.H."/>
        </authorList>
    </citation>
    <scope>NUCLEOTIDE SEQUENCE [LARGE SCALE GENOMIC DNA]</scope>
    <source>
        <strain evidence="2 3">DSM 24997</strain>
    </source>
</reference>